<accession>A0ACB7YW74</accession>
<sequence>MEIEVEAMTRTTIKPSSPTPPRLRRYRLSYLDQIAPLCFIPLIFFYSKSTTSVDGPIDLTMISTHIQKSLSETLTRFYPFDGCLVNSLYIDCSNAGVPYTETRARCLVTELIADPIPSELIKLLPCGLRDIPLAIQVNFFDCGGVAVSLVVSHEVVDFSSLSTFVNSWVAAGRGDCDVLWPRLDTASLFPPTDTSGYTRATAETIKDRVVTKRFMSFH</sequence>
<evidence type="ECO:0000313" key="2">
    <source>
        <dbReference type="Proteomes" id="UP000828048"/>
    </source>
</evidence>
<organism evidence="1 2">
    <name type="scientific">Vaccinium darrowii</name>
    <dbReference type="NCBI Taxonomy" id="229202"/>
    <lineage>
        <taxon>Eukaryota</taxon>
        <taxon>Viridiplantae</taxon>
        <taxon>Streptophyta</taxon>
        <taxon>Embryophyta</taxon>
        <taxon>Tracheophyta</taxon>
        <taxon>Spermatophyta</taxon>
        <taxon>Magnoliopsida</taxon>
        <taxon>eudicotyledons</taxon>
        <taxon>Gunneridae</taxon>
        <taxon>Pentapetalae</taxon>
        <taxon>asterids</taxon>
        <taxon>Ericales</taxon>
        <taxon>Ericaceae</taxon>
        <taxon>Vaccinioideae</taxon>
        <taxon>Vaccinieae</taxon>
        <taxon>Vaccinium</taxon>
    </lineage>
</organism>
<evidence type="ECO:0000313" key="1">
    <source>
        <dbReference type="EMBL" id="KAH7857916.1"/>
    </source>
</evidence>
<reference evidence="1 2" key="1">
    <citation type="journal article" date="2021" name="Hortic Res">
        <title>High-quality reference genome and annotation aids understanding of berry development for evergreen blueberry (Vaccinium darrowii).</title>
        <authorList>
            <person name="Yu J."/>
            <person name="Hulse-Kemp A.M."/>
            <person name="Babiker E."/>
            <person name="Staton M."/>
        </authorList>
    </citation>
    <scope>NUCLEOTIDE SEQUENCE [LARGE SCALE GENOMIC DNA]</scope>
    <source>
        <strain evidence="2">cv. NJ 8807/NJ 8810</strain>
        <tissue evidence="1">Young leaf</tissue>
    </source>
</reference>
<proteinExistence type="predicted"/>
<protein>
    <submittedName>
        <fullName evidence="1">Uncharacterized protein</fullName>
    </submittedName>
</protein>
<dbReference type="EMBL" id="CM037153">
    <property type="protein sequence ID" value="KAH7857916.1"/>
    <property type="molecule type" value="Genomic_DNA"/>
</dbReference>
<dbReference type="Proteomes" id="UP000828048">
    <property type="component" value="Chromosome 3"/>
</dbReference>
<name>A0ACB7YW74_9ERIC</name>
<comment type="caution">
    <text evidence="1">The sequence shown here is derived from an EMBL/GenBank/DDBJ whole genome shotgun (WGS) entry which is preliminary data.</text>
</comment>
<keyword evidence="2" id="KW-1185">Reference proteome</keyword>
<gene>
    <name evidence="1" type="ORF">Vadar_017888</name>
</gene>